<evidence type="ECO:0000313" key="2">
    <source>
        <dbReference type="Proteomes" id="UP000054783"/>
    </source>
</evidence>
<protein>
    <submittedName>
        <fullName evidence="1">Uncharacterized protein</fullName>
    </submittedName>
</protein>
<dbReference type="EMBL" id="JYDQ01000382">
    <property type="protein sequence ID" value="KRY07961.1"/>
    <property type="molecule type" value="Genomic_DNA"/>
</dbReference>
<gene>
    <name evidence="1" type="ORF">T12_12386</name>
</gene>
<dbReference type="AlphaFoldDB" id="A0A0V0Z5Y6"/>
<keyword evidence="2" id="KW-1185">Reference proteome</keyword>
<comment type="caution">
    <text evidence="1">The sequence shown here is derived from an EMBL/GenBank/DDBJ whole genome shotgun (WGS) entry which is preliminary data.</text>
</comment>
<sequence>MQCIIHIHKICLHADDALRQLKLKLKALPSNDTVIGVVSFTVRMQCIIHIHKICLHADDALRQLKFKLKALPSNDTVIIVVSLIIVNTVDLRWCPCVC</sequence>
<organism evidence="1 2">
    <name type="scientific">Trichinella patagoniensis</name>
    <dbReference type="NCBI Taxonomy" id="990121"/>
    <lineage>
        <taxon>Eukaryota</taxon>
        <taxon>Metazoa</taxon>
        <taxon>Ecdysozoa</taxon>
        <taxon>Nematoda</taxon>
        <taxon>Enoplea</taxon>
        <taxon>Dorylaimia</taxon>
        <taxon>Trichinellida</taxon>
        <taxon>Trichinellidae</taxon>
        <taxon>Trichinella</taxon>
    </lineage>
</organism>
<dbReference type="Proteomes" id="UP000054783">
    <property type="component" value="Unassembled WGS sequence"/>
</dbReference>
<accession>A0A0V0Z5Y6</accession>
<proteinExistence type="predicted"/>
<name>A0A0V0Z5Y6_9BILA</name>
<reference evidence="1 2" key="1">
    <citation type="submission" date="2015-01" db="EMBL/GenBank/DDBJ databases">
        <title>Evolution of Trichinella species and genotypes.</title>
        <authorList>
            <person name="Korhonen P.K."/>
            <person name="Edoardo P."/>
            <person name="Giuseppe L.R."/>
            <person name="Gasser R.B."/>
        </authorList>
    </citation>
    <scope>NUCLEOTIDE SEQUENCE [LARGE SCALE GENOMIC DNA]</scope>
    <source>
        <strain evidence="1">ISS2496</strain>
    </source>
</reference>
<evidence type="ECO:0000313" key="1">
    <source>
        <dbReference type="EMBL" id="KRY07961.1"/>
    </source>
</evidence>